<accession>A0AB39P197</accession>
<sequence length="324" mass="35247">MLAASVVAVTALAGCGEQKSVPAVKSPSASEPTPAPHPVIHLSADGNTLVPGGRPLPLHLSVTGLTTGQAERRYVALYIGTVPDELQIRENGSWHDVPFQWTNEQDDNGEFAAIVPLSYRGKARTELDFRLFTADQRMDDVDGKVPAVTATVAAEMSKDSRYAEIHPSASATRLRFSVDPTHLTVKIPQILRATEGGTPVEWYVRVRNAAGKLTRSHLRIAISLTPGEIGRSMRQVHWSINRDGRWADLTGQTHVETDEFELQPGESRTVRIRLALPADAKPSRSDDVGAVLWAAVTAPWWPSDPDQPSGVTHDAVATNILIER</sequence>
<dbReference type="EMBL" id="CP163435">
    <property type="protein sequence ID" value="XDQ23600.1"/>
    <property type="molecule type" value="Genomic_DNA"/>
</dbReference>
<reference evidence="1" key="1">
    <citation type="submission" date="2024-07" db="EMBL/GenBank/DDBJ databases">
        <authorList>
            <person name="Yu S.T."/>
        </authorList>
    </citation>
    <scope>NUCLEOTIDE SEQUENCE</scope>
    <source>
        <strain evidence="1">R21</strain>
    </source>
</reference>
<proteinExistence type="predicted"/>
<evidence type="ECO:0000313" key="1">
    <source>
        <dbReference type="EMBL" id="XDQ23600.1"/>
    </source>
</evidence>
<protein>
    <submittedName>
        <fullName evidence="1">Uncharacterized protein</fullName>
    </submittedName>
</protein>
<dbReference type="RefSeq" id="WP_369229472.1">
    <property type="nucleotide sequence ID" value="NZ_CP163435.1"/>
</dbReference>
<dbReference type="AlphaFoldDB" id="A0AB39P197"/>
<gene>
    <name evidence="1" type="ORF">AB5J56_02280</name>
</gene>
<name>A0AB39P197_9ACTN</name>
<organism evidence="1">
    <name type="scientific">Streptomyces sp. R21</name>
    <dbReference type="NCBI Taxonomy" id="3238627"/>
    <lineage>
        <taxon>Bacteria</taxon>
        <taxon>Bacillati</taxon>
        <taxon>Actinomycetota</taxon>
        <taxon>Actinomycetes</taxon>
        <taxon>Kitasatosporales</taxon>
        <taxon>Streptomycetaceae</taxon>
        <taxon>Streptomyces</taxon>
    </lineage>
</organism>